<proteinExistence type="inferred from homology"/>
<dbReference type="Gene3D" id="2.30.29.30">
    <property type="entry name" value="Pleckstrin-homology domain (PH domain)/Phosphotyrosine-binding domain (PTB)"/>
    <property type="match status" value="1"/>
</dbReference>
<comment type="similarity">
    <text evidence="3">Belongs to the TRAFAC class myosin-kinesin ATPase superfamily. Kinesin family.</text>
</comment>
<dbReference type="InterPro" id="IPR036961">
    <property type="entry name" value="Kinesin_motor_dom_sf"/>
</dbReference>
<feature type="domain" description="Kinesin motor" evidence="7">
    <location>
        <begin position="5"/>
        <end position="350"/>
    </location>
</feature>
<dbReference type="Pfam" id="PF00225">
    <property type="entry name" value="Kinesin"/>
    <property type="match status" value="1"/>
</dbReference>
<dbReference type="SUPFAM" id="SSF50729">
    <property type="entry name" value="PH domain-like"/>
    <property type="match status" value="1"/>
</dbReference>
<dbReference type="PROSITE" id="PS50067">
    <property type="entry name" value="KINESIN_MOTOR_2"/>
    <property type="match status" value="1"/>
</dbReference>
<dbReference type="InterPro" id="IPR022140">
    <property type="entry name" value="Kinesin-like_KIF1-typ"/>
</dbReference>
<dbReference type="SUPFAM" id="SSF52540">
    <property type="entry name" value="P-loop containing nucleoside triphosphate hydrolases"/>
    <property type="match status" value="1"/>
</dbReference>
<dbReference type="InterPro" id="IPR001849">
    <property type="entry name" value="PH_domain"/>
</dbReference>
<evidence type="ECO:0000313" key="9">
    <source>
        <dbReference type="Proteomes" id="UP000007303"/>
    </source>
</evidence>
<feature type="compositionally biased region" description="Polar residues" evidence="5">
    <location>
        <begin position="616"/>
        <end position="625"/>
    </location>
</feature>
<evidence type="ECO:0000256" key="3">
    <source>
        <dbReference type="PROSITE-ProRule" id="PRU00283"/>
    </source>
</evidence>
<feature type="region of interest" description="Disordered" evidence="5">
    <location>
        <begin position="719"/>
        <end position="740"/>
    </location>
</feature>
<evidence type="ECO:0000259" key="6">
    <source>
        <dbReference type="PROSITE" id="PS50003"/>
    </source>
</evidence>
<dbReference type="GO" id="GO:0003777">
    <property type="term" value="F:microtubule motor activity"/>
    <property type="evidence" value="ECO:0007669"/>
    <property type="project" value="InterPro"/>
</dbReference>
<dbReference type="SMART" id="SM00233">
    <property type="entry name" value="PH"/>
    <property type="match status" value="1"/>
</dbReference>
<dbReference type="Pfam" id="PF12473">
    <property type="entry name" value="DUF3694"/>
    <property type="match status" value="2"/>
</dbReference>
<dbReference type="HOGENOM" id="CLU_001485_10_0_1"/>
<dbReference type="InParanoid" id="H3CNW4"/>
<feature type="region of interest" description="Disordered" evidence="5">
    <location>
        <begin position="822"/>
        <end position="851"/>
    </location>
</feature>
<feature type="coiled-coil region" evidence="4">
    <location>
        <begin position="443"/>
        <end position="470"/>
    </location>
</feature>
<reference evidence="8" key="2">
    <citation type="submission" date="2025-08" db="UniProtKB">
        <authorList>
            <consortium name="Ensembl"/>
        </authorList>
    </citation>
    <scope>IDENTIFICATION</scope>
</reference>
<dbReference type="InterPro" id="IPR022164">
    <property type="entry name" value="Kinesin-like"/>
</dbReference>
<feature type="region of interest" description="Disordered" evidence="5">
    <location>
        <begin position="386"/>
        <end position="443"/>
    </location>
</feature>
<feature type="region of interest" description="Disordered" evidence="5">
    <location>
        <begin position="870"/>
        <end position="909"/>
    </location>
</feature>
<dbReference type="Pfam" id="PF00169">
    <property type="entry name" value="PH"/>
    <property type="match status" value="1"/>
</dbReference>
<feature type="compositionally biased region" description="Low complexity" evidence="5">
    <location>
        <begin position="402"/>
        <end position="428"/>
    </location>
</feature>
<evidence type="ECO:0000256" key="1">
    <source>
        <dbReference type="ARBA" id="ARBA00022741"/>
    </source>
</evidence>
<feature type="region of interest" description="Disordered" evidence="5">
    <location>
        <begin position="599"/>
        <end position="631"/>
    </location>
</feature>
<dbReference type="GO" id="GO:0007018">
    <property type="term" value="P:microtubule-based movement"/>
    <property type="evidence" value="ECO:0007669"/>
    <property type="project" value="InterPro"/>
</dbReference>
<evidence type="ECO:0000259" key="7">
    <source>
        <dbReference type="PROSITE" id="PS50067"/>
    </source>
</evidence>
<feature type="binding site" evidence="3">
    <location>
        <begin position="96"/>
        <end position="103"/>
    </location>
    <ligand>
        <name>ATP</name>
        <dbReference type="ChEBI" id="CHEBI:30616"/>
    </ligand>
</feature>
<keyword evidence="4" id="KW-0175">Coiled coil</keyword>
<evidence type="ECO:0000256" key="4">
    <source>
        <dbReference type="SAM" id="Coils"/>
    </source>
</evidence>
<name>H3CNW4_TETNG</name>
<protein>
    <submittedName>
        <fullName evidence="8">Uncharacterized protein</fullName>
    </submittedName>
</protein>
<dbReference type="Proteomes" id="UP000007303">
    <property type="component" value="Unassembled WGS sequence"/>
</dbReference>
<dbReference type="InterPro" id="IPR049780">
    <property type="entry name" value="PH_KIFIA_KIFIB"/>
</dbReference>
<dbReference type="CDD" id="cd01365">
    <property type="entry name" value="KISc_KIF1A_KIF1B"/>
    <property type="match status" value="1"/>
</dbReference>
<dbReference type="GO" id="GO:0005524">
    <property type="term" value="F:ATP binding"/>
    <property type="evidence" value="ECO:0007669"/>
    <property type="project" value="UniProtKB-UniRule"/>
</dbReference>
<keyword evidence="1 3" id="KW-0547">Nucleotide-binding</keyword>
<dbReference type="GeneTree" id="ENSGT00940000156474"/>
<keyword evidence="2 3" id="KW-0067">ATP-binding</keyword>
<organism evidence="8 9">
    <name type="scientific">Tetraodon nigroviridis</name>
    <name type="common">Spotted green pufferfish</name>
    <name type="synonym">Chelonodon nigroviridis</name>
    <dbReference type="NCBI Taxonomy" id="99883"/>
    <lineage>
        <taxon>Eukaryota</taxon>
        <taxon>Metazoa</taxon>
        <taxon>Chordata</taxon>
        <taxon>Craniata</taxon>
        <taxon>Vertebrata</taxon>
        <taxon>Euteleostomi</taxon>
        <taxon>Actinopterygii</taxon>
        <taxon>Neopterygii</taxon>
        <taxon>Teleostei</taxon>
        <taxon>Neoteleostei</taxon>
        <taxon>Acanthomorphata</taxon>
        <taxon>Eupercaria</taxon>
        <taxon>Tetraodontiformes</taxon>
        <taxon>Tetradontoidea</taxon>
        <taxon>Tetraodontidae</taxon>
        <taxon>Tetraodon</taxon>
    </lineage>
</organism>
<dbReference type="SMART" id="SM00129">
    <property type="entry name" value="KISc"/>
    <property type="match status" value="1"/>
</dbReference>
<feature type="compositionally biased region" description="Low complexity" evidence="5">
    <location>
        <begin position="603"/>
        <end position="613"/>
    </location>
</feature>
<dbReference type="FunFam" id="3.40.850.10:FF:000004">
    <property type="entry name" value="Kinesin-like protein isoform 2"/>
    <property type="match status" value="1"/>
</dbReference>
<dbReference type="Pfam" id="PF12423">
    <property type="entry name" value="KIF1B"/>
    <property type="match status" value="1"/>
</dbReference>
<dbReference type="InterPro" id="IPR019821">
    <property type="entry name" value="Kinesin_motor_CS"/>
</dbReference>
<dbReference type="InterPro" id="IPR032405">
    <property type="entry name" value="Kinesin_assoc"/>
</dbReference>
<dbReference type="Gene3D" id="6.10.250.2520">
    <property type="match status" value="1"/>
</dbReference>
<dbReference type="InterPro" id="IPR027417">
    <property type="entry name" value="P-loop_NTPase"/>
</dbReference>
<feature type="compositionally biased region" description="Polar residues" evidence="5">
    <location>
        <begin position="501"/>
        <end position="522"/>
    </location>
</feature>
<reference evidence="8" key="3">
    <citation type="submission" date="2025-09" db="UniProtKB">
        <authorList>
            <consortium name="Ensembl"/>
        </authorList>
    </citation>
    <scope>IDENTIFICATION</scope>
</reference>
<dbReference type="Gene3D" id="3.40.850.10">
    <property type="entry name" value="Kinesin motor domain"/>
    <property type="match status" value="1"/>
</dbReference>
<feature type="domain" description="PH" evidence="6">
    <location>
        <begin position="1361"/>
        <end position="1459"/>
    </location>
</feature>
<sequence>MAAASVKVAVRVRPFSPRETEKQCRCIVQMSGNTTTIVNPRQERDNKSFSFDYSYWSHSAPHDAGFASQMRVYKDIGEEMLLHAFEGYNVCVFAYGQTGAGKSYTMMGKPDVRAEQGLIPLLCEDLFTKISAPADSSTSYSVEVSYMEIYCERVRDLLNPRNRGNLRVREHPLMGPYVEDLARLVVSSYADIKDLMDSGNKARTVAATNMNETSSRSHAVFSIIFTQKCQDVLTSSSYEKVSKISLVDLAGSERADSTGATGTRLKEGANINKSLTTLGKVISALAELSKKKKKVESFIPYRDSVLTWLLRENLGGNSRTAMVAALSPADVNYEETLSTLRWYADRAKQIRCNAVVNEDPNQRLVRQLKEEVSRLRDLLAAQGLGEGLDSKATPTTLPPHTRPLNQGHPAAVAASSPSGGEPAGSSCEEAPRLQDQVRSGPGREEAIERLKETERIMAELNETWEEKLQRTEAIRLDRQKELLVKNGTSFSKTHGRHGSCTEGSQSHFSDPSNTPGSHAASSWNSNDGYSTHGRHGSCTEWSLVTGHWSGHWLVTGHWSLVTGPQSEELTGVQAGHLDLLQVQTQDYESRLEALQKQVDGWNPGAPEAPGAEGSANDCTSSQTMSSPPPVWSSRDQELASWAFQRWSLYQFTSLRQVLWENAVFLKEANALSAELQKQVRRTGVAVEVRDLETGARRLWSLDKMRQRLHLMRDMYDHAADVPKDGHGEEGTRTGDPFSDPPPHVHLIGREAPGSWISHVPALLVQEQGPGRMSQFNLLLLRAPVFLSNLLLPVGLVHRVALVSQQGDVRGFLQVSVQAVSGVEGAPDPVSDSQPSHPAQQREALRPESAALGSSHTCEDRLGLVEAGAQKPQAGASAGELNNNSCPPGRRRPQSPKRTGGLAGPLRSYLDGLQEAPPEHLRMGDRFTFQVAVLQASNIPPQYSHVFCQFSFLHLREEVFSTEPLETTAGNQLSFQHVQNITVDVSQSFVDHIRNQPLVFDLFGCGQKQPGPHPPGELLGPNTTTSPQVYPHLNTFMAPASAHRLQNFRRRAQSDLLVFFEICELEANGDYIPAEVDHRGGGPAQGTFLLHQGLQRRIIVTVVHESEADIEWKDDCELVATWDSSMHNSLLLNRVTPCGEKVYITLSAYLEMKTCSRPAVLTKDLCMVFKAREATLAGFLSIHNLLSTTNLKTAGGNCVTGLYGMSVFEVADAGRPGTQRRRRPDLEPWTVSVPEEETLAGWGPQGDSLILEHQRTLEKLSYLQDVEKTKHCLLLRRRLQSVLPAGEAGRLSSEVQLLPEAQQRCVAKCLTLLTQAWKREQPCVPAGNGQLTQTSGPPPEPSCLILAPPQVDGPHSVDISPVVSKKGYIHLWEPGAGRWLKRYVVVRQPHAYFYNTEQDSVERALINLSSAHLDYNEDQQAMLKTPHTFAVCTQHRGILLRAANHRDMHHWLWAFQPRLGRASG</sequence>
<dbReference type="PANTHER" id="PTHR47117">
    <property type="entry name" value="STAR-RELATED LIPID TRANSFER PROTEIN 9"/>
    <property type="match status" value="1"/>
</dbReference>
<dbReference type="CDD" id="cd01233">
    <property type="entry name" value="PH_KIFIA_KIFIB"/>
    <property type="match status" value="1"/>
</dbReference>
<feature type="compositionally biased region" description="Basic and acidic residues" evidence="5">
    <location>
        <begin position="719"/>
        <end position="732"/>
    </location>
</feature>
<dbReference type="STRING" id="99883.ENSTNIP00000009947"/>
<dbReference type="PRINTS" id="PR00380">
    <property type="entry name" value="KINESINHEAVY"/>
</dbReference>
<dbReference type="GO" id="GO:0008017">
    <property type="term" value="F:microtubule binding"/>
    <property type="evidence" value="ECO:0007669"/>
    <property type="project" value="InterPro"/>
</dbReference>
<dbReference type="FunFam" id="2.30.29.30:FF:000023">
    <property type="entry name" value="Kinesin family member 1B"/>
    <property type="match status" value="1"/>
</dbReference>
<keyword evidence="9" id="KW-1185">Reference proteome</keyword>
<dbReference type="Ensembl" id="ENSTNIT00000010126.1">
    <property type="protein sequence ID" value="ENSTNIP00000009947.1"/>
    <property type="gene ID" value="ENSTNIG00000007146.1"/>
</dbReference>
<dbReference type="InterPro" id="IPR011993">
    <property type="entry name" value="PH-like_dom_sf"/>
</dbReference>
<accession>H3CNW4</accession>
<dbReference type="InterPro" id="IPR001752">
    <property type="entry name" value="Kinesin_motor_dom"/>
</dbReference>
<dbReference type="PANTHER" id="PTHR47117:SF10">
    <property type="entry name" value="KINESIN-LIKE PROTEIN KIF1B"/>
    <property type="match status" value="1"/>
</dbReference>
<evidence type="ECO:0000256" key="5">
    <source>
        <dbReference type="SAM" id="MobiDB-lite"/>
    </source>
</evidence>
<evidence type="ECO:0000313" key="8">
    <source>
        <dbReference type="Ensembl" id="ENSTNIP00000009947.1"/>
    </source>
</evidence>
<dbReference type="PROSITE" id="PS00411">
    <property type="entry name" value="KINESIN_MOTOR_1"/>
    <property type="match status" value="1"/>
</dbReference>
<keyword evidence="3" id="KW-0505">Motor protein</keyword>
<evidence type="ECO:0000256" key="2">
    <source>
        <dbReference type="ARBA" id="ARBA00022840"/>
    </source>
</evidence>
<reference evidence="9" key="1">
    <citation type="journal article" date="2004" name="Nature">
        <title>Genome duplication in the teleost fish Tetraodon nigroviridis reveals the early vertebrate proto-karyotype.</title>
        <authorList>
            <person name="Jaillon O."/>
            <person name="Aury J.-M."/>
            <person name="Brunet F."/>
            <person name="Petit J.-L."/>
            <person name="Stange-Thomann N."/>
            <person name="Mauceli E."/>
            <person name="Bouneau L."/>
            <person name="Fischer C."/>
            <person name="Ozouf-Costaz C."/>
            <person name="Bernot A."/>
            <person name="Nicaud S."/>
            <person name="Jaffe D."/>
            <person name="Fisher S."/>
            <person name="Lutfalla G."/>
            <person name="Dossat C."/>
            <person name="Segurens B."/>
            <person name="Dasilva C."/>
            <person name="Salanoubat M."/>
            <person name="Levy M."/>
            <person name="Boudet N."/>
            <person name="Castellano S."/>
            <person name="Anthouard V."/>
            <person name="Jubin C."/>
            <person name="Castelli V."/>
            <person name="Katinka M."/>
            <person name="Vacherie B."/>
            <person name="Biemont C."/>
            <person name="Skalli Z."/>
            <person name="Cattolico L."/>
            <person name="Poulain J."/>
            <person name="De Berardinis V."/>
            <person name="Cruaud C."/>
            <person name="Duprat S."/>
            <person name="Brottier P."/>
            <person name="Coutanceau J.-P."/>
            <person name="Gouzy J."/>
            <person name="Parra G."/>
            <person name="Lardier G."/>
            <person name="Chapple C."/>
            <person name="McKernan K.J."/>
            <person name="McEwan P."/>
            <person name="Bosak S."/>
            <person name="Kellis M."/>
            <person name="Volff J.-N."/>
            <person name="Guigo R."/>
            <person name="Zody M.C."/>
            <person name="Mesirov J."/>
            <person name="Lindblad-Toh K."/>
            <person name="Birren B."/>
            <person name="Nusbaum C."/>
            <person name="Kahn D."/>
            <person name="Robinson-Rechavi M."/>
            <person name="Laudet V."/>
            <person name="Schachter V."/>
            <person name="Quetier F."/>
            <person name="Saurin W."/>
            <person name="Scarpelli C."/>
            <person name="Wincker P."/>
            <person name="Lander E.S."/>
            <person name="Weissenbach J."/>
            <person name="Roest Crollius H."/>
        </authorList>
    </citation>
    <scope>NUCLEOTIDE SEQUENCE [LARGE SCALE GENOMIC DNA]</scope>
</reference>
<feature type="region of interest" description="Disordered" evidence="5">
    <location>
        <begin position="487"/>
        <end position="522"/>
    </location>
</feature>
<dbReference type="PROSITE" id="PS50003">
    <property type="entry name" value="PH_DOMAIN"/>
    <property type="match status" value="1"/>
</dbReference>
<dbReference type="Pfam" id="PF16183">
    <property type="entry name" value="Kinesin_assoc"/>
    <property type="match status" value="1"/>
</dbReference>